<dbReference type="AlphaFoldDB" id="A0AAD4CEI6"/>
<dbReference type="PANTHER" id="PTHR33112">
    <property type="entry name" value="DOMAIN PROTEIN, PUTATIVE-RELATED"/>
    <property type="match status" value="1"/>
</dbReference>
<comment type="caution">
    <text evidence="2">The sequence shown here is derived from an EMBL/GenBank/DDBJ whole genome shotgun (WGS) entry which is preliminary data.</text>
</comment>
<sequence length="612" mass="69131">MLVDIYGYRSKPLLLIYGSGDEEIADTEDDVRIDFYSEIGTQNLHGITQTPQFGSAREISPIMNSKVASSFVKPLLQECLSMHQKCGTGELPLLPKRVIYLLSIKSLPRLYETQNEERGDYITLSYCWGLSGNLQTTTSSFEDQISGIPWEIIPQTLLDAMHFTLDLGVQYIWIDSLCIVQDDPDDWEVESSKMATIYEKSLLTLSATASSDVHGGCFLERQDTHRVTKKTSIPNESKAYARRSCHNTHEGLLGSHTDGYGGYMDRKAWAPFPVLTRGWVFQERILSTRTLHCTRDELVWECGNKIQCECAETGSHNSQPANGVVRFRNILHGNMNNRYGDEGEVNPLEMWNDLIRSYSMRLFTKPTDRLAALSGAAQKFQRQFSLGKYLAGLWSQDLASQLCWLPAPSAPSRRRRIYSPSWSWASVDCACIPEDYRYYRTERHKIYEAVIHNIETSADSLNPMGNVTSGKLVISGRAIDACIRITSPEDGHSEPGPLEVRIEAYSHQFDMACDISQWKEGSMEWEAMQIGERLADGDAVVCLETSCVTTSDGETMESAWLVLRPSRQHDPALERVGMLHFRHFSDIGMRIVPADQAELVVEHARVREVEII</sequence>
<dbReference type="EMBL" id="VCAU01000106">
    <property type="protein sequence ID" value="KAF9885019.1"/>
    <property type="molecule type" value="Genomic_DNA"/>
</dbReference>
<proteinExistence type="predicted"/>
<reference evidence="2" key="2">
    <citation type="submission" date="2020-02" db="EMBL/GenBank/DDBJ databases">
        <authorList>
            <person name="Gilchrist C.L.M."/>
            <person name="Chooi Y.-H."/>
        </authorList>
    </citation>
    <scope>NUCLEOTIDE SEQUENCE</scope>
    <source>
        <strain evidence="2">MST-FP2251</strain>
    </source>
</reference>
<feature type="domain" description="Heterokaryon incompatibility" evidence="1">
    <location>
        <begin position="121"/>
        <end position="283"/>
    </location>
</feature>
<protein>
    <recommendedName>
        <fullName evidence="1">Heterokaryon incompatibility domain-containing protein</fullName>
    </recommendedName>
</protein>
<evidence type="ECO:0000259" key="1">
    <source>
        <dbReference type="Pfam" id="PF06985"/>
    </source>
</evidence>
<gene>
    <name evidence="2" type="ORF">FE257_000842</name>
</gene>
<evidence type="ECO:0000313" key="2">
    <source>
        <dbReference type="EMBL" id="KAF9885019.1"/>
    </source>
</evidence>
<accession>A0AAD4CEI6</accession>
<dbReference type="Proteomes" id="UP001194746">
    <property type="component" value="Unassembled WGS sequence"/>
</dbReference>
<organism evidence="2 3">
    <name type="scientific">Aspergillus nanangensis</name>
    <dbReference type="NCBI Taxonomy" id="2582783"/>
    <lineage>
        <taxon>Eukaryota</taxon>
        <taxon>Fungi</taxon>
        <taxon>Dikarya</taxon>
        <taxon>Ascomycota</taxon>
        <taxon>Pezizomycotina</taxon>
        <taxon>Eurotiomycetes</taxon>
        <taxon>Eurotiomycetidae</taxon>
        <taxon>Eurotiales</taxon>
        <taxon>Aspergillaceae</taxon>
        <taxon>Aspergillus</taxon>
        <taxon>Aspergillus subgen. Circumdati</taxon>
    </lineage>
</organism>
<dbReference type="PANTHER" id="PTHR33112:SF9">
    <property type="entry name" value="HETEROKARYON INCOMPATIBILITY DOMAIN-CONTAINING PROTEIN"/>
    <property type="match status" value="1"/>
</dbReference>
<evidence type="ECO:0000313" key="3">
    <source>
        <dbReference type="Proteomes" id="UP001194746"/>
    </source>
</evidence>
<name>A0AAD4CEI6_ASPNN</name>
<dbReference type="InterPro" id="IPR010730">
    <property type="entry name" value="HET"/>
</dbReference>
<dbReference type="Pfam" id="PF06985">
    <property type="entry name" value="HET"/>
    <property type="match status" value="1"/>
</dbReference>
<keyword evidence="3" id="KW-1185">Reference proteome</keyword>
<reference evidence="2" key="1">
    <citation type="journal article" date="2019" name="Beilstein J. Org. Chem.">
        <title>Nanangenines: drimane sesquiterpenoids as the dominant metabolite cohort of a novel Australian fungus, Aspergillus nanangensis.</title>
        <authorList>
            <person name="Lacey H.J."/>
            <person name="Gilchrist C.L.M."/>
            <person name="Crombie A."/>
            <person name="Kalaitzis J.A."/>
            <person name="Vuong D."/>
            <person name="Rutledge P.J."/>
            <person name="Turner P."/>
            <person name="Pitt J.I."/>
            <person name="Lacey E."/>
            <person name="Chooi Y.H."/>
            <person name="Piggott A.M."/>
        </authorList>
    </citation>
    <scope>NUCLEOTIDE SEQUENCE</scope>
    <source>
        <strain evidence="2">MST-FP2251</strain>
    </source>
</reference>